<comment type="caution">
    <text evidence="1">The sequence shown here is derived from an EMBL/GenBank/DDBJ whole genome shotgun (WGS) entry which is preliminary data.</text>
</comment>
<evidence type="ECO:0000313" key="1">
    <source>
        <dbReference type="EMBL" id="KKL98741.1"/>
    </source>
</evidence>
<name>A0A0F9H6X3_9ZZZZ</name>
<reference evidence="1" key="1">
    <citation type="journal article" date="2015" name="Nature">
        <title>Complex archaea that bridge the gap between prokaryotes and eukaryotes.</title>
        <authorList>
            <person name="Spang A."/>
            <person name="Saw J.H."/>
            <person name="Jorgensen S.L."/>
            <person name="Zaremba-Niedzwiedzka K."/>
            <person name="Martijn J."/>
            <person name="Lind A.E."/>
            <person name="van Eijk R."/>
            <person name="Schleper C."/>
            <person name="Guy L."/>
            <person name="Ettema T.J."/>
        </authorList>
    </citation>
    <scope>NUCLEOTIDE SEQUENCE</scope>
</reference>
<organism evidence="1">
    <name type="scientific">marine sediment metagenome</name>
    <dbReference type="NCBI Taxonomy" id="412755"/>
    <lineage>
        <taxon>unclassified sequences</taxon>
        <taxon>metagenomes</taxon>
        <taxon>ecological metagenomes</taxon>
    </lineage>
</organism>
<accession>A0A0F9H6X3</accession>
<proteinExistence type="predicted"/>
<sequence length="94" mass="10673">MKYTTGELVASHTMDNNTTMLCHDKKDVLCSIRWSGRAVPESEQKANAKLFATSGAMYESLKAIMEHIRHNDPNYFKSGWYTDARETIDKAEGK</sequence>
<protein>
    <submittedName>
        <fullName evidence="1">Uncharacterized protein</fullName>
    </submittedName>
</protein>
<dbReference type="AlphaFoldDB" id="A0A0F9H6X3"/>
<dbReference type="EMBL" id="LAZR01017840">
    <property type="protein sequence ID" value="KKL98741.1"/>
    <property type="molecule type" value="Genomic_DNA"/>
</dbReference>
<gene>
    <name evidence="1" type="ORF">LCGC14_1821420</name>
</gene>